<organism evidence="1 2">
    <name type="scientific">Botryotinia fuckeliana (strain T4)</name>
    <name type="common">Noble rot fungus</name>
    <name type="synonym">Botrytis cinerea</name>
    <dbReference type="NCBI Taxonomy" id="999810"/>
    <lineage>
        <taxon>Eukaryota</taxon>
        <taxon>Fungi</taxon>
        <taxon>Dikarya</taxon>
        <taxon>Ascomycota</taxon>
        <taxon>Pezizomycotina</taxon>
        <taxon>Leotiomycetes</taxon>
        <taxon>Helotiales</taxon>
        <taxon>Sclerotiniaceae</taxon>
        <taxon>Botrytis</taxon>
    </lineage>
</organism>
<evidence type="ECO:0000313" key="1">
    <source>
        <dbReference type="EMBL" id="CCD52748.1"/>
    </source>
</evidence>
<dbReference type="PANTHER" id="PTHR38795:SF1">
    <property type="entry name" value="DUF6604 DOMAIN-CONTAINING PROTEIN"/>
    <property type="match status" value="1"/>
</dbReference>
<name>G2YMA0_BOTF4</name>
<dbReference type="AlphaFoldDB" id="G2YMA0"/>
<dbReference type="STRING" id="999810.G2YMA0"/>
<evidence type="ECO:0000313" key="2">
    <source>
        <dbReference type="Proteomes" id="UP000008177"/>
    </source>
</evidence>
<dbReference type="HOGENOM" id="CLU_783017_0_0_1"/>
<gene>
    <name evidence="1" type="ORF">BofuT4_P001950.1</name>
</gene>
<sequence length="434" mass="50001">MNTPNTYWWSPRDLHTLKKICDINSRYTQSNRFRKLKEFWLRRTCSGPNWGRADGYEFASTIGLVNRSDQESSSTYAHQPMANKNAYCTERGDLQGVQFSKDLVLTNTYTRFLECGILSDGRVDPDWGKEWLVSIGAIARASDTEVYNKQLIKSVNHLDIRLIWPHSDVLFFYTHYPVYCGMIGLRLLTSHDEARLAHCDFHLVIIFMAHLYQECVRTSFFQKVWPAMETMIQLHRKDIFDGNVPKSADEAYEKFSKQFFLSKVSSQEYARAKPPGEMTMPELSRKAFSQAIRPFLEHQATFNEATNSLQNLVQNLPSAAMMKDTNRRVKRQLTSLQFLHVLEGFLPEEISKLQFDYIALTLACYPLLEKIRLAIDPTGKQNPKRTLPGGREPAFLFMTLDILSKGRTGGENPLLRIVAGVLEKFLEDEEILKT</sequence>
<dbReference type="OrthoDB" id="5238236at2759"/>
<reference evidence="2" key="1">
    <citation type="journal article" date="2011" name="PLoS Genet.">
        <title>Genomic analysis of the necrotrophic fungal pathogens Sclerotinia sclerotiorum and Botrytis cinerea.</title>
        <authorList>
            <person name="Amselem J."/>
            <person name="Cuomo C.A."/>
            <person name="van Kan J.A."/>
            <person name="Viaud M."/>
            <person name="Benito E.P."/>
            <person name="Couloux A."/>
            <person name="Coutinho P.M."/>
            <person name="de Vries R.P."/>
            <person name="Dyer P.S."/>
            <person name="Fillinger S."/>
            <person name="Fournier E."/>
            <person name="Gout L."/>
            <person name="Hahn M."/>
            <person name="Kohn L."/>
            <person name="Lapalu N."/>
            <person name="Plummer K.M."/>
            <person name="Pradier J.M."/>
            <person name="Quevillon E."/>
            <person name="Sharon A."/>
            <person name="Simon A."/>
            <person name="ten Have A."/>
            <person name="Tudzynski B."/>
            <person name="Tudzynski P."/>
            <person name="Wincker P."/>
            <person name="Andrew M."/>
            <person name="Anthouard V."/>
            <person name="Beever R.E."/>
            <person name="Beffa R."/>
            <person name="Benoit I."/>
            <person name="Bouzid O."/>
            <person name="Brault B."/>
            <person name="Chen Z."/>
            <person name="Choquer M."/>
            <person name="Collemare J."/>
            <person name="Cotton P."/>
            <person name="Danchin E.G."/>
            <person name="Da Silva C."/>
            <person name="Gautier A."/>
            <person name="Giraud C."/>
            <person name="Giraud T."/>
            <person name="Gonzalez C."/>
            <person name="Grossetete S."/>
            <person name="Guldener U."/>
            <person name="Henrissat B."/>
            <person name="Howlett B.J."/>
            <person name="Kodira C."/>
            <person name="Kretschmer M."/>
            <person name="Lappartient A."/>
            <person name="Leroch M."/>
            <person name="Levis C."/>
            <person name="Mauceli E."/>
            <person name="Neuveglise C."/>
            <person name="Oeser B."/>
            <person name="Pearson M."/>
            <person name="Poulain J."/>
            <person name="Poussereau N."/>
            <person name="Quesneville H."/>
            <person name="Rascle C."/>
            <person name="Schumacher J."/>
            <person name="Segurens B."/>
            <person name="Sexton A."/>
            <person name="Silva E."/>
            <person name="Sirven C."/>
            <person name="Soanes D.M."/>
            <person name="Talbot N.J."/>
            <person name="Templeton M."/>
            <person name="Yandava C."/>
            <person name="Yarden O."/>
            <person name="Zeng Q."/>
            <person name="Rollins J.A."/>
            <person name="Lebrun M.H."/>
            <person name="Dickman M."/>
        </authorList>
    </citation>
    <scope>NUCLEOTIDE SEQUENCE [LARGE SCALE GENOMIC DNA]</scope>
    <source>
        <strain evidence="2">T4</strain>
    </source>
</reference>
<dbReference type="Proteomes" id="UP000008177">
    <property type="component" value="Unplaced contigs"/>
</dbReference>
<protein>
    <submittedName>
        <fullName evidence="1">Uncharacterized protein</fullName>
    </submittedName>
</protein>
<dbReference type="InParanoid" id="G2YMA0"/>
<dbReference type="PANTHER" id="PTHR38795">
    <property type="entry name" value="DUF6604 DOMAIN-CONTAINING PROTEIN"/>
    <property type="match status" value="1"/>
</dbReference>
<dbReference type="EMBL" id="FQ790344">
    <property type="protein sequence ID" value="CCD52748.1"/>
    <property type="molecule type" value="Genomic_DNA"/>
</dbReference>
<accession>G2YMA0</accession>
<proteinExistence type="predicted"/>